<evidence type="ECO:0000313" key="10">
    <source>
        <dbReference type="Proteomes" id="UP000247233"/>
    </source>
</evidence>
<evidence type="ECO:0000256" key="2">
    <source>
        <dbReference type="ARBA" id="ARBA00008654"/>
    </source>
</evidence>
<feature type="domain" description="Gamma-butyrobetaine hydroxylase-like N-terminal" evidence="8">
    <location>
        <begin position="77"/>
        <end position="159"/>
    </location>
</feature>
<keyword evidence="4" id="KW-0223">Dioxygenase</keyword>
<keyword evidence="6" id="KW-0408">Iron</keyword>
<protein>
    <submittedName>
        <fullName evidence="9">Clavaminate synthase-like protein</fullName>
    </submittedName>
</protein>
<accession>A0A317WWB4</accession>
<dbReference type="EMBL" id="MSFL01000004">
    <property type="protein sequence ID" value="PWY89108.1"/>
    <property type="molecule type" value="Genomic_DNA"/>
</dbReference>
<dbReference type="SUPFAM" id="SSF51197">
    <property type="entry name" value="Clavaminate synthase-like"/>
    <property type="match status" value="1"/>
</dbReference>
<dbReference type="GeneID" id="37064775"/>
<dbReference type="Pfam" id="PF06155">
    <property type="entry name" value="GBBH-like_N"/>
    <property type="match status" value="1"/>
</dbReference>
<dbReference type="GO" id="GO:0046872">
    <property type="term" value="F:metal ion binding"/>
    <property type="evidence" value="ECO:0007669"/>
    <property type="project" value="UniProtKB-KW"/>
</dbReference>
<dbReference type="InterPro" id="IPR010376">
    <property type="entry name" value="GBBH-like_N"/>
</dbReference>
<dbReference type="PANTHER" id="PTHR10696:SF25">
    <property type="entry name" value="OXIDOREDUCTASE AIM17-RELATED"/>
    <property type="match status" value="1"/>
</dbReference>
<dbReference type="Gene3D" id="3.30.2020.30">
    <property type="match status" value="1"/>
</dbReference>
<name>A0A317WWB4_9EURO</name>
<dbReference type="InterPro" id="IPR003819">
    <property type="entry name" value="TauD/TfdA-like"/>
</dbReference>
<gene>
    <name evidence="9" type="ORF">BO70DRAFT_359428</name>
</gene>
<feature type="domain" description="TauD/TfdA-like" evidence="7">
    <location>
        <begin position="194"/>
        <end position="446"/>
    </location>
</feature>
<evidence type="ECO:0000256" key="5">
    <source>
        <dbReference type="ARBA" id="ARBA00023002"/>
    </source>
</evidence>
<dbReference type="InterPro" id="IPR038492">
    <property type="entry name" value="GBBH-like_N_sf"/>
</dbReference>
<dbReference type="GO" id="GO:0045329">
    <property type="term" value="P:carnitine biosynthetic process"/>
    <property type="evidence" value="ECO:0007669"/>
    <property type="project" value="TreeGrafter"/>
</dbReference>
<dbReference type="GO" id="GO:0016706">
    <property type="term" value="F:2-oxoglutarate-dependent dioxygenase activity"/>
    <property type="evidence" value="ECO:0007669"/>
    <property type="project" value="UniProtKB-ARBA"/>
</dbReference>
<dbReference type="STRING" id="1448321.A0A317WWB4"/>
<organism evidence="9 10">
    <name type="scientific">Aspergillus heteromorphus CBS 117.55</name>
    <dbReference type="NCBI Taxonomy" id="1448321"/>
    <lineage>
        <taxon>Eukaryota</taxon>
        <taxon>Fungi</taxon>
        <taxon>Dikarya</taxon>
        <taxon>Ascomycota</taxon>
        <taxon>Pezizomycotina</taxon>
        <taxon>Eurotiomycetes</taxon>
        <taxon>Eurotiomycetidae</taxon>
        <taxon>Eurotiales</taxon>
        <taxon>Aspergillaceae</taxon>
        <taxon>Aspergillus</taxon>
        <taxon>Aspergillus subgen. Circumdati</taxon>
    </lineage>
</organism>
<proteinExistence type="inferred from homology"/>
<dbReference type="InterPro" id="IPR050411">
    <property type="entry name" value="AlphaKG_dependent_hydroxylases"/>
</dbReference>
<evidence type="ECO:0000256" key="1">
    <source>
        <dbReference type="ARBA" id="ARBA00001954"/>
    </source>
</evidence>
<dbReference type="RefSeq" id="XP_025402295.1">
    <property type="nucleotide sequence ID" value="XM_025542538.1"/>
</dbReference>
<evidence type="ECO:0000259" key="7">
    <source>
        <dbReference type="Pfam" id="PF02668"/>
    </source>
</evidence>
<dbReference type="Proteomes" id="UP000247233">
    <property type="component" value="Unassembled WGS sequence"/>
</dbReference>
<dbReference type="Gene3D" id="3.60.130.10">
    <property type="entry name" value="Clavaminate synthase-like"/>
    <property type="match status" value="1"/>
</dbReference>
<dbReference type="Pfam" id="PF02668">
    <property type="entry name" value="TauD"/>
    <property type="match status" value="1"/>
</dbReference>
<evidence type="ECO:0000259" key="8">
    <source>
        <dbReference type="Pfam" id="PF06155"/>
    </source>
</evidence>
<evidence type="ECO:0000256" key="4">
    <source>
        <dbReference type="ARBA" id="ARBA00022964"/>
    </source>
</evidence>
<evidence type="ECO:0000256" key="3">
    <source>
        <dbReference type="ARBA" id="ARBA00022723"/>
    </source>
</evidence>
<comment type="caution">
    <text evidence="9">The sequence shown here is derived from an EMBL/GenBank/DDBJ whole genome shotgun (WGS) entry which is preliminary data.</text>
</comment>
<dbReference type="PANTHER" id="PTHR10696">
    <property type="entry name" value="GAMMA-BUTYROBETAINE HYDROXYLASE-RELATED"/>
    <property type="match status" value="1"/>
</dbReference>
<keyword evidence="5" id="KW-0560">Oxidoreductase</keyword>
<evidence type="ECO:0000313" key="9">
    <source>
        <dbReference type="EMBL" id="PWY89108.1"/>
    </source>
</evidence>
<comment type="similarity">
    <text evidence="2">Belongs to the gamma-BBH/TMLD family.</text>
</comment>
<dbReference type="OrthoDB" id="406634at2759"/>
<dbReference type="InterPro" id="IPR042098">
    <property type="entry name" value="TauD-like_sf"/>
</dbReference>
<dbReference type="GO" id="GO:0005739">
    <property type="term" value="C:mitochondrion"/>
    <property type="evidence" value="ECO:0007669"/>
    <property type="project" value="TreeGrafter"/>
</dbReference>
<dbReference type="AlphaFoldDB" id="A0A317WWB4"/>
<keyword evidence="10" id="KW-1185">Reference proteome</keyword>
<evidence type="ECO:0000256" key="6">
    <source>
        <dbReference type="ARBA" id="ARBA00023004"/>
    </source>
</evidence>
<dbReference type="VEuPathDB" id="FungiDB:BO70DRAFT_359428"/>
<sequence>MSRLLRIVLRASRTPLRPTSILYRRAYTTSAAPPPSDDTSPSSSLLIPSYLAQADNSPTDPSSPRGNHKYAIDILEKHIKISENGQEPFKVLFSTLRDACKCPRCVDPHSKQRNFRTTDIPLNIKISECNHTAHGMEVRWTNDIAGYDESHISEYSFDYIFNPDYERYEMTTTGKLRERGLWNKAMLKKFQHWISYEDYMKDDEAFSAAMRRLARHGIIFLKDIPNSRELVEKIATRMGPLRNTFYGSTWDVRTVPEAKNVAYTNQFLNFHMDLMYMNQPPGFQLLHCLENSCDGGESLFSDTFATAFYMYYAQRELFNALTKFNLMYEYNHDQHRYSRKWPVFQTKEMRGKQPDSDSEITIYRVNYSPPFQAPLTRHMINQIRDDEVEINFKALDFFARRLESPEHVFELKLKPGQCVIFENRRVAHARRGFNTSEGRRWLAGAYVDDEDVISKFRELRKAYPDIWRTREEKQREDARISRCNGNDISRLLDPSKTAESLRNWWER</sequence>
<keyword evidence="3" id="KW-0479">Metal-binding</keyword>
<reference evidence="9 10" key="1">
    <citation type="submission" date="2016-12" db="EMBL/GenBank/DDBJ databases">
        <title>The genomes of Aspergillus section Nigri reveals drivers in fungal speciation.</title>
        <authorList>
            <consortium name="DOE Joint Genome Institute"/>
            <person name="Vesth T.C."/>
            <person name="Nybo J."/>
            <person name="Theobald S."/>
            <person name="Brandl J."/>
            <person name="Frisvad J.C."/>
            <person name="Nielsen K.F."/>
            <person name="Lyhne E.K."/>
            <person name="Kogle M.E."/>
            <person name="Kuo A."/>
            <person name="Riley R."/>
            <person name="Clum A."/>
            <person name="Nolan M."/>
            <person name="Lipzen A."/>
            <person name="Salamov A."/>
            <person name="Henrissat B."/>
            <person name="Wiebenga A."/>
            <person name="De Vries R.P."/>
            <person name="Grigoriev I.V."/>
            <person name="Mortensen U.H."/>
            <person name="Andersen M.R."/>
            <person name="Baker S.E."/>
        </authorList>
    </citation>
    <scope>NUCLEOTIDE SEQUENCE [LARGE SCALE GENOMIC DNA]</scope>
    <source>
        <strain evidence="9 10">CBS 117.55</strain>
    </source>
</reference>
<comment type="cofactor">
    <cofactor evidence="1">
        <name>Fe(2+)</name>
        <dbReference type="ChEBI" id="CHEBI:29033"/>
    </cofactor>
</comment>